<evidence type="ECO:0000256" key="2">
    <source>
        <dbReference type="ARBA" id="ARBA00023002"/>
    </source>
</evidence>
<accession>A0A7W4JW99</accession>
<keyword evidence="2 4" id="KW-0560">Oxidoreductase</keyword>
<proteinExistence type="inferred from homology"/>
<evidence type="ECO:0000313" key="6">
    <source>
        <dbReference type="EMBL" id="MBB2195921.1"/>
    </source>
</evidence>
<dbReference type="Proteomes" id="UP000530320">
    <property type="component" value="Unassembled WGS sequence"/>
</dbReference>
<comment type="similarity">
    <text evidence="1 4">Belongs to the aldehyde dehydrogenase family.</text>
</comment>
<evidence type="ECO:0000256" key="1">
    <source>
        <dbReference type="ARBA" id="ARBA00009986"/>
    </source>
</evidence>
<evidence type="ECO:0000313" key="7">
    <source>
        <dbReference type="Proteomes" id="UP000530320"/>
    </source>
</evidence>
<feature type="domain" description="Aldehyde dehydrogenase" evidence="5">
    <location>
        <begin position="13"/>
        <end position="474"/>
    </location>
</feature>
<dbReference type="PANTHER" id="PTHR11699">
    <property type="entry name" value="ALDEHYDE DEHYDROGENASE-RELATED"/>
    <property type="match status" value="1"/>
</dbReference>
<protein>
    <submittedName>
        <fullName evidence="6">Aldehyde dehydrogenase</fullName>
    </submittedName>
</protein>
<dbReference type="Gene3D" id="3.40.309.10">
    <property type="entry name" value="Aldehyde Dehydrogenase, Chain A, domain 2"/>
    <property type="match status" value="1"/>
</dbReference>
<dbReference type="SUPFAM" id="SSF53720">
    <property type="entry name" value="ALDH-like"/>
    <property type="match status" value="1"/>
</dbReference>
<dbReference type="InterPro" id="IPR015590">
    <property type="entry name" value="Aldehyde_DH_dom"/>
</dbReference>
<gene>
    <name evidence="6" type="ORF">HLH44_00310</name>
</gene>
<dbReference type="FunFam" id="3.40.309.10:FF:000012">
    <property type="entry name" value="Betaine aldehyde dehydrogenase"/>
    <property type="match status" value="1"/>
</dbReference>
<dbReference type="AlphaFoldDB" id="A0A7W4JW99"/>
<dbReference type="InterPro" id="IPR016160">
    <property type="entry name" value="Ald_DH_CS_CYS"/>
</dbReference>
<evidence type="ECO:0000256" key="3">
    <source>
        <dbReference type="PROSITE-ProRule" id="PRU10007"/>
    </source>
</evidence>
<evidence type="ECO:0000259" key="5">
    <source>
        <dbReference type="Pfam" id="PF00171"/>
    </source>
</evidence>
<organism evidence="6 7">
    <name type="scientific">Gluconacetobacter dulcium</name>
    <dbReference type="NCBI Taxonomy" id="2729096"/>
    <lineage>
        <taxon>Bacteria</taxon>
        <taxon>Pseudomonadati</taxon>
        <taxon>Pseudomonadota</taxon>
        <taxon>Alphaproteobacteria</taxon>
        <taxon>Acetobacterales</taxon>
        <taxon>Acetobacteraceae</taxon>
        <taxon>Gluconacetobacter</taxon>
    </lineage>
</organism>
<comment type="caution">
    <text evidence="6">The sequence shown here is derived from an EMBL/GenBank/DDBJ whole genome shotgun (WGS) entry which is preliminary data.</text>
</comment>
<dbReference type="PROSITE" id="PS00687">
    <property type="entry name" value="ALDEHYDE_DEHYDR_GLU"/>
    <property type="match status" value="1"/>
</dbReference>
<dbReference type="InterPro" id="IPR016163">
    <property type="entry name" value="Ald_DH_C"/>
</dbReference>
<dbReference type="Pfam" id="PF00171">
    <property type="entry name" value="Aldedh"/>
    <property type="match status" value="1"/>
</dbReference>
<dbReference type="RefSeq" id="WP_183007697.1">
    <property type="nucleotide sequence ID" value="NZ_JABEQP010000001.1"/>
</dbReference>
<dbReference type="EMBL" id="JABEQP010000001">
    <property type="protein sequence ID" value="MBB2195921.1"/>
    <property type="molecule type" value="Genomic_DNA"/>
</dbReference>
<sequence>MTSDTLLKTYRWSSNDPKDKFSVENPATGEIIAWVQGGGAAEIDAAVKAAHEAYETDWRHRSPTERSALLLKCADVLEAHADEIARIETLENGKPFTQARTFDVNALIMLFRYFGSIVDKIPGDHIDHGNISTTVVLEPLGVVGAIIPFNWPPIHTAGKLAPALAVGNTVVLKPGEQTPLTPAYIVQLLQTVLPENVVNLVPGAGPVAGAALASHPLVRKVTFTGSTKAGAAVLHSAADNITPALLELGGKNAYIVFDDADLDRAVRDGLEGGFFNQGEACTAASRMVVQRGIYDRFVERLAEGVRKLKVGDGMKPETHVGPLVTDVHRKRVQAYIDLGIRDGLNIAAQAELPSDPSLKDGFYVKPTLFSNVPGDHTLFDEEIFGPVVTVTPFDTEEEAVRLCNQSEYGLVCGIYTQDMEKGFRVARHVDVGIALFNTYNRGGVGMPFGGAKHTGFGREHCLDTLKEFGRLKTIRHPSGLGKLTNWFAVDEIYGPRNG</sequence>
<dbReference type="InterPro" id="IPR016162">
    <property type="entry name" value="Ald_DH_N"/>
</dbReference>
<dbReference type="InterPro" id="IPR016161">
    <property type="entry name" value="Ald_DH/histidinol_DH"/>
</dbReference>
<dbReference type="FunFam" id="3.40.605.10:FF:000007">
    <property type="entry name" value="NAD/NADP-dependent betaine aldehyde dehydrogenase"/>
    <property type="match status" value="1"/>
</dbReference>
<evidence type="ECO:0000256" key="4">
    <source>
        <dbReference type="RuleBase" id="RU003345"/>
    </source>
</evidence>
<feature type="active site" evidence="3">
    <location>
        <position position="247"/>
    </location>
</feature>
<dbReference type="GO" id="GO:0016620">
    <property type="term" value="F:oxidoreductase activity, acting on the aldehyde or oxo group of donors, NAD or NADP as acceptor"/>
    <property type="evidence" value="ECO:0007669"/>
    <property type="project" value="InterPro"/>
</dbReference>
<dbReference type="PROSITE" id="PS00070">
    <property type="entry name" value="ALDEHYDE_DEHYDR_CYS"/>
    <property type="match status" value="1"/>
</dbReference>
<name>A0A7W4JW99_9PROT</name>
<dbReference type="InterPro" id="IPR029510">
    <property type="entry name" value="Ald_DH_CS_GLU"/>
</dbReference>
<reference evidence="6 7" key="1">
    <citation type="submission" date="2020-04" db="EMBL/GenBank/DDBJ databases">
        <title>Description of novel Gluconacetobacter.</title>
        <authorList>
            <person name="Sombolestani A."/>
        </authorList>
    </citation>
    <scope>NUCLEOTIDE SEQUENCE [LARGE SCALE GENOMIC DNA]</scope>
    <source>
        <strain evidence="6 7">LMG 22058</strain>
    </source>
</reference>
<dbReference type="Gene3D" id="3.40.605.10">
    <property type="entry name" value="Aldehyde Dehydrogenase, Chain A, domain 1"/>
    <property type="match status" value="1"/>
</dbReference>